<dbReference type="NCBIfam" id="TIGR00066">
    <property type="entry name" value="g_glut_trans"/>
    <property type="match status" value="1"/>
</dbReference>
<comment type="catalytic activity">
    <reaction evidence="8 11">
        <text>an N-terminal (5-L-glutamyl)-[peptide] + an alpha-amino acid = 5-L-glutamyl amino acid + an N-terminal L-alpha-aminoacyl-[peptide]</text>
        <dbReference type="Rhea" id="RHEA:23904"/>
        <dbReference type="Rhea" id="RHEA-COMP:9780"/>
        <dbReference type="Rhea" id="RHEA-COMP:9795"/>
        <dbReference type="ChEBI" id="CHEBI:77644"/>
        <dbReference type="ChEBI" id="CHEBI:78597"/>
        <dbReference type="ChEBI" id="CHEBI:78599"/>
        <dbReference type="ChEBI" id="CHEBI:78608"/>
        <dbReference type="EC" id="2.3.2.2"/>
    </reaction>
</comment>
<dbReference type="EMBL" id="BMMX01000005">
    <property type="protein sequence ID" value="GGK84740.1"/>
    <property type="molecule type" value="Genomic_DNA"/>
</dbReference>
<name>A0A8J3FNW9_9ACTN</name>
<dbReference type="PANTHER" id="PTHR43199">
    <property type="entry name" value="GLUTATHIONE HYDROLASE"/>
    <property type="match status" value="1"/>
</dbReference>
<dbReference type="GO" id="GO:0006750">
    <property type="term" value="P:glutathione biosynthetic process"/>
    <property type="evidence" value="ECO:0007669"/>
    <property type="project" value="UniProtKB-KW"/>
</dbReference>
<evidence type="ECO:0000256" key="8">
    <source>
        <dbReference type="ARBA" id="ARBA00047417"/>
    </source>
</evidence>
<feature type="signal peptide" evidence="13">
    <location>
        <begin position="1"/>
        <end position="23"/>
    </location>
</feature>
<accession>A0A8J3FNW9</accession>
<feature type="binding site" evidence="10">
    <location>
        <begin position="474"/>
        <end position="475"/>
    </location>
    <ligand>
        <name>L-glutamate</name>
        <dbReference type="ChEBI" id="CHEBI:29985"/>
    </ligand>
</feature>
<feature type="active site" description="Nucleophile" evidence="9">
    <location>
        <position position="408"/>
    </location>
</feature>
<dbReference type="PRINTS" id="PR01210">
    <property type="entry name" value="GGTRANSPTASE"/>
</dbReference>
<evidence type="ECO:0000313" key="14">
    <source>
        <dbReference type="EMBL" id="GGK84740.1"/>
    </source>
</evidence>
<protein>
    <recommendedName>
        <fullName evidence="11">Glutathione hydrolase proenzyme</fullName>
        <ecNumber evidence="11">2.3.2.2</ecNumber>
        <ecNumber evidence="11">3.4.19.13</ecNumber>
    </recommendedName>
    <component>
        <recommendedName>
            <fullName evidence="11">Glutathione hydrolase large chain</fullName>
        </recommendedName>
    </component>
    <component>
        <recommendedName>
            <fullName evidence="11">Glutathione hydrolase small chain</fullName>
        </recommendedName>
    </component>
</protein>
<feature type="binding site" evidence="10">
    <location>
        <position position="450"/>
    </location>
    <ligand>
        <name>L-glutamate</name>
        <dbReference type="ChEBI" id="CHEBI:29985"/>
    </ligand>
</feature>
<dbReference type="InterPro" id="IPR051792">
    <property type="entry name" value="GGT_bact"/>
</dbReference>
<dbReference type="GO" id="GO:0036374">
    <property type="term" value="F:glutathione hydrolase activity"/>
    <property type="evidence" value="ECO:0007669"/>
    <property type="project" value="UniProtKB-UniRule"/>
</dbReference>
<dbReference type="InterPro" id="IPR043138">
    <property type="entry name" value="GGT_lsub"/>
</dbReference>
<evidence type="ECO:0000313" key="15">
    <source>
        <dbReference type="Proteomes" id="UP000656042"/>
    </source>
</evidence>
<evidence type="ECO:0000256" key="1">
    <source>
        <dbReference type="ARBA" id="ARBA00001049"/>
    </source>
</evidence>
<evidence type="ECO:0000256" key="5">
    <source>
        <dbReference type="ARBA" id="ARBA00022801"/>
    </source>
</evidence>
<comment type="caution">
    <text evidence="14">The sequence shown here is derived from an EMBL/GenBank/DDBJ whole genome shotgun (WGS) entry which is preliminary data.</text>
</comment>
<feature type="binding site" evidence="10">
    <location>
        <position position="496"/>
    </location>
    <ligand>
        <name>L-glutamate</name>
        <dbReference type="ChEBI" id="CHEBI:29985"/>
    </ligand>
</feature>
<comment type="similarity">
    <text evidence="3 11">Belongs to the gamma-glutamyltransferase family.</text>
</comment>
<organism evidence="14 15">
    <name type="scientific">Mangrovihabitans endophyticus</name>
    <dbReference type="NCBI Taxonomy" id="1751298"/>
    <lineage>
        <taxon>Bacteria</taxon>
        <taxon>Bacillati</taxon>
        <taxon>Actinomycetota</taxon>
        <taxon>Actinomycetes</taxon>
        <taxon>Micromonosporales</taxon>
        <taxon>Micromonosporaceae</taxon>
        <taxon>Mangrovihabitans</taxon>
    </lineage>
</organism>
<evidence type="ECO:0000256" key="3">
    <source>
        <dbReference type="ARBA" id="ARBA00009381"/>
    </source>
</evidence>
<comment type="catalytic activity">
    <reaction evidence="1 11">
        <text>an S-substituted glutathione + H2O = an S-substituted L-cysteinylglycine + L-glutamate</text>
        <dbReference type="Rhea" id="RHEA:59468"/>
        <dbReference type="ChEBI" id="CHEBI:15377"/>
        <dbReference type="ChEBI" id="CHEBI:29985"/>
        <dbReference type="ChEBI" id="CHEBI:90779"/>
        <dbReference type="ChEBI" id="CHEBI:143103"/>
        <dbReference type="EC" id="3.4.19.13"/>
    </reaction>
</comment>
<evidence type="ECO:0000256" key="10">
    <source>
        <dbReference type="PIRSR" id="PIRSR600101-2"/>
    </source>
</evidence>
<keyword evidence="6 11" id="KW-0865">Zymogen</keyword>
<dbReference type="UniPathway" id="UPA00204"/>
<reference evidence="14" key="2">
    <citation type="submission" date="2020-09" db="EMBL/GenBank/DDBJ databases">
        <authorList>
            <person name="Sun Q."/>
            <person name="Zhou Y."/>
        </authorList>
    </citation>
    <scope>NUCLEOTIDE SEQUENCE</scope>
    <source>
        <strain evidence="14">CGMCC 4.7299</strain>
    </source>
</reference>
<dbReference type="Gene3D" id="3.60.20.40">
    <property type="match status" value="1"/>
</dbReference>
<dbReference type="SUPFAM" id="SSF56235">
    <property type="entry name" value="N-terminal nucleophile aminohydrolases (Ntn hydrolases)"/>
    <property type="match status" value="1"/>
</dbReference>
<keyword evidence="15" id="KW-1185">Reference proteome</keyword>
<keyword evidence="11" id="KW-0317">Glutathione biosynthesis</keyword>
<dbReference type="InterPro" id="IPR043137">
    <property type="entry name" value="GGT_ssub_C"/>
</dbReference>
<comment type="pathway">
    <text evidence="11">Sulfur metabolism; glutathione metabolism.</text>
</comment>
<dbReference type="InterPro" id="IPR000101">
    <property type="entry name" value="GGT_peptidase"/>
</dbReference>
<evidence type="ECO:0000256" key="11">
    <source>
        <dbReference type="RuleBase" id="RU368036"/>
    </source>
</evidence>
<evidence type="ECO:0000256" key="2">
    <source>
        <dbReference type="ARBA" id="ARBA00001089"/>
    </source>
</evidence>
<evidence type="ECO:0000256" key="12">
    <source>
        <dbReference type="SAM" id="MobiDB-lite"/>
    </source>
</evidence>
<dbReference type="Pfam" id="PF01019">
    <property type="entry name" value="G_glu_transpept"/>
    <property type="match status" value="1"/>
</dbReference>
<comment type="subunit">
    <text evidence="11">This enzyme consists of two polypeptide chains, which are synthesized in precursor form from a single polypeptide.</text>
</comment>
<dbReference type="GO" id="GO:0006751">
    <property type="term" value="P:glutathione catabolic process"/>
    <property type="evidence" value="ECO:0007669"/>
    <property type="project" value="UniProtKB-UniRule"/>
</dbReference>
<dbReference type="EC" id="2.3.2.2" evidence="11"/>
<sequence>MALAGVAALAVTTPLAAPGAAQAHGAAQGTPPSTPTAYGYGGAVSTVDATATAAGLDVLRHGGNAVDAAVAAAAVLGVTEPFSAGIGGGGFFVYYDARRGTVSTIDGREAGPASMTEDTFIDPQTGEPYDFQEARVSGLSAGVPGTLATWDAAARRWGSRSLGALLMPAARVAQRGFTVDATFNQQVAGNRDAFGQFSSTSELYLPGGQPPAVGSVQRNPDLAATYRLIARRGADVFYRGAVGRDIAATVQHPPLAADPVGTWDYPIRPADLRLSDLAGYRVRYPAPTTSDFRGLTVHGMSTPSSGGTAVGEALNIIEQAGTPDSTVGVLHRYLEASALSFADRNRYVGDYTPQPVLKKLVSESWAAKRACQIDPGRALAKPVPPGDINASGCTPATAGAPVENGQSTTNLTVADRWGNVVEYTLTIEQIGGNAMVVPGRGFLLNNELTDFNFAPTQGDAPDPNLPGPGKRPRSSMSPTIVLKHGKPFLALGSPGGSTIITTVLQMLVDRVELGMSLPEAMAAPRASQRNTAGIVAEPAFHSRYGPALTALGHQFAEDTPELGAATAIEFGRHGAMIAAAEPVRRGSGAAAVVWPARR</sequence>
<proteinExistence type="inferred from homology"/>
<dbReference type="PANTHER" id="PTHR43199:SF1">
    <property type="entry name" value="GLUTATHIONE HYDROLASE PROENZYME"/>
    <property type="match status" value="1"/>
</dbReference>
<evidence type="ECO:0000256" key="7">
    <source>
        <dbReference type="ARBA" id="ARBA00023315"/>
    </source>
</evidence>
<reference evidence="14" key="1">
    <citation type="journal article" date="2014" name="Int. J. Syst. Evol. Microbiol.">
        <title>Complete genome sequence of Corynebacterium casei LMG S-19264T (=DSM 44701T), isolated from a smear-ripened cheese.</title>
        <authorList>
            <consortium name="US DOE Joint Genome Institute (JGI-PGF)"/>
            <person name="Walter F."/>
            <person name="Albersmeier A."/>
            <person name="Kalinowski J."/>
            <person name="Ruckert C."/>
        </authorList>
    </citation>
    <scope>NUCLEOTIDE SEQUENCE</scope>
    <source>
        <strain evidence="14">CGMCC 4.7299</strain>
    </source>
</reference>
<dbReference type="InterPro" id="IPR029055">
    <property type="entry name" value="Ntn_hydrolases_N"/>
</dbReference>
<keyword evidence="13" id="KW-0732">Signal</keyword>
<keyword evidence="5 11" id="KW-0378">Hydrolase</keyword>
<feature type="chain" id="PRO_5035259448" description="Glutathione hydrolase proenzyme" evidence="13">
    <location>
        <begin position="24"/>
        <end position="598"/>
    </location>
</feature>
<dbReference type="Proteomes" id="UP000656042">
    <property type="component" value="Unassembled WGS sequence"/>
</dbReference>
<evidence type="ECO:0000256" key="9">
    <source>
        <dbReference type="PIRSR" id="PIRSR600101-1"/>
    </source>
</evidence>
<dbReference type="AlphaFoldDB" id="A0A8J3FNW9"/>
<comment type="catalytic activity">
    <reaction evidence="2 11">
        <text>glutathione + H2O = L-cysteinylglycine + L-glutamate</text>
        <dbReference type="Rhea" id="RHEA:28807"/>
        <dbReference type="ChEBI" id="CHEBI:15377"/>
        <dbReference type="ChEBI" id="CHEBI:29985"/>
        <dbReference type="ChEBI" id="CHEBI:57925"/>
        <dbReference type="ChEBI" id="CHEBI:61694"/>
        <dbReference type="EC" id="3.4.19.13"/>
    </reaction>
</comment>
<feature type="region of interest" description="Disordered" evidence="12">
    <location>
        <begin position="453"/>
        <end position="476"/>
    </location>
</feature>
<gene>
    <name evidence="14" type="primary">ggt</name>
    <name evidence="14" type="ORF">GCM10012284_18850</name>
</gene>
<comment type="PTM">
    <text evidence="11">Cleaved by autocatalysis into a large and a small subunit.</text>
</comment>
<dbReference type="Gene3D" id="1.10.246.130">
    <property type="match status" value="1"/>
</dbReference>
<feature type="binding site" evidence="10">
    <location>
        <position position="108"/>
    </location>
    <ligand>
        <name>L-glutamate</name>
        <dbReference type="ChEBI" id="CHEBI:29985"/>
    </ligand>
</feature>
<evidence type="ECO:0000256" key="13">
    <source>
        <dbReference type="SAM" id="SignalP"/>
    </source>
</evidence>
<evidence type="ECO:0000256" key="6">
    <source>
        <dbReference type="ARBA" id="ARBA00023145"/>
    </source>
</evidence>
<evidence type="ECO:0000256" key="4">
    <source>
        <dbReference type="ARBA" id="ARBA00022679"/>
    </source>
</evidence>
<keyword evidence="7 11" id="KW-0012">Acyltransferase</keyword>
<keyword evidence="4 11" id="KW-0808">Transferase</keyword>
<dbReference type="GO" id="GO:0103068">
    <property type="term" value="F:leukotriene C4 gamma-glutamyl transferase activity"/>
    <property type="evidence" value="ECO:0007669"/>
    <property type="project" value="UniProtKB-EC"/>
</dbReference>
<dbReference type="EC" id="3.4.19.13" evidence="11"/>